<gene>
    <name evidence="2" type="ORF">SAMN04488561_4785</name>
</gene>
<dbReference type="RefSeq" id="WP_069109342.1">
    <property type="nucleotide sequence ID" value="NZ_FNUC01000004.1"/>
</dbReference>
<keyword evidence="3" id="KW-1185">Reference proteome</keyword>
<evidence type="ECO:0000313" key="2">
    <source>
        <dbReference type="EMBL" id="SEF14929.1"/>
    </source>
</evidence>
<organism evidence="2 3">
    <name type="scientific">Jiangella alba</name>
    <dbReference type="NCBI Taxonomy" id="561176"/>
    <lineage>
        <taxon>Bacteria</taxon>
        <taxon>Bacillati</taxon>
        <taxon>Actinomycetota</taxon>
        <taxon>Actinomycetes</taxon>
        <taxon>Jiangellales</taxon>
        <taxon>Jiangellaceae</taxon>
        <taxon>Jiangella</taxon>
    </lineage>
</organism>
<dbReference type="OrthoDB" id="5195340at2"/>
<name>A0A1H5PMK2_9ACTN</name>
<dbReference type="STRING" id="561176.SAMN04488561_4785"/>
<sequence length="130" mass="14122">MSRAPSTLGGIEEEIRLLRESQRALQDAVAAAVRGRDATAADLTAVQQRITAKTGQALPCDAAIRERIGSAIESSFTTASRALNARWDEIVKLLKEAGKGVAAALHNAEHRQRQREEAEQQARQAQHRTA</sequence>
<protein>
    <submittedName>
        <fullName evidence="2">Uncharacterized protein</fullName>
    </submittedName>
</protein>
<dbReference type="EMBL" id="FNUC01000004">
    <property type="protein sequence ID" value="SEF14929.1"/>
    <property type="molecule type" value="Genomic_DNA"/>
</dbReference>
<dbReference type="Proteomes" id="UP000181980">
    <property type="component" value="Unassembled WGS sequence"/>
</dbReference>
<proteinExistence type="predicted"/>
<evidence type="ECO:0000313" key="3">
    <source>
        <dbReference type="Proteomes" id="UP000181980"/>
    </source>
</evidence>
<evidence type="ECO:0000256" key="1">
    <source>
        <dbReference type="SAM" id="MobiDB-lite"/>
    </source>
</evidence>
<dbReference type="AlphaFoldDB" id="A0A1H5PMK2"/>
<feature type="compositionally biased region" description="Basic and acidic residues" evidence="1">
    <location>
        <begin position="107"/>
        <end position="120"/>
    </location>
</feature>
<accession>A0A1H5PMK2</accession>
<feature type="region of interest" description="Disordered" evidence="1">
    <location>
        <begin position="105"/>
        <end position="130"/>
    </location>
</feature>
<reference evidence="3" key="1">
    <citation type="submission" date="2016-10" db="EMBL/GenBank/DDBJ databases">
        <authorList>
            <person name="Varghese N."/>
            <person name="Submissions S."/>
        </authorList>
    </citation>
    <scope>NUCLEOTIDE SEQUENCE [LARGE SCALE GENOMIC DNA]</scope>
    <source>
        <strain evidence="3">DSM 45237</strain>
    </source>
</reference>